<dbReference type="EMBL" id="UYRR01029622">
    <property type="protein sequence ID" value="VDK40291.1"/>
    <property type="molecule type" value="Genomic_DNA"/>
</dbReference>
<keyword evidence="1" id="KW-0812">Transmembrane</keyword>
<feature type="domain" description="ABC transporter" evidence="2">
    <location>
        <begin position="4"/>
        <end position="39"/>
    </location>
</feature>
<evidence type="ECO:0000313" key="3">
    <source>
        <dbReference type="EMBL" id="VDK40291.1"/>
    </source>
</evidence>
<dbReference type="Proteomes" id="UP000267096">
    <property type="component" value="Unassembled WGS sequence"/>
</dbReference>
<feature type="transmembrane region" description="Helical" evidence="1">
    <location>
        <begin position="41"/>
        <end position="58"/>
    </location>
</feature>
<organism evidence="5">
    <name type="scientific">Anisakis simplex</name>
    <name type="common">Herring worm</name>
    <dbReference type="NCBI Taxonomy" id="6269"/>
    <lineage>
        <taxon>Eukaryota</taxon>
        <taxon>Metazoa</taxon>
        <taxon>Ecdysozoa</taxon>
        <taxon>Nematoda</taxon>
        <taxon>Chromadorea</taxon>
        <taxon>Rhabditida</taxon>
        <taxon>Spirurina</taxon>
        <taxon>Ascaridomorpha</taxon>
        <taxon>Ascaridoidea</taxon>
        <taxon>Anisakidae</taxon>
        <taxon>Anisakis</taxon>
        <taxon>Anisakis simplex complex</taxon>
    </lineage>
</organism>
<reference evidence="3 4" key="2">
    <citation type="submission" date="2018-11" db="EMBL/GenBank/DDBJ databases">
        <authorList>
            <consortium name="Pathogen Informatics"/>
        </authorList>
    </citation>
    <scope>NUCLEOTIDE SEQUENCE [LARGE SCALE GENOMIC DNA]</scope>
</reference>
<dbReference type="Pfam" id="PF00005">
    <property type="entry name" value="ABC_tran"/>
    <property type="match status" value="1"/>
</dbReference>
<keyword evidence="1" id="KW-1133">Transmembrane helix</keyword>
<keyword evidence="4" id="KW-1185">Reference proteome</keyword>
<gene>
    <name evidence="3" type="ORF">ASIM_LOCUS9550</name>
</gene>
<dbReference type="Gene3D" id="3.40.50.300">
    <property type="entry name" value="P-loop containing nucleotide triphosphate hydrolases"/>
    <property type="match status" value="1"/>
</dbReference>
<evidence type="ECO:0000313" key="4">
    <source>
        <dbReference type="Proteomes" id="UP000267096"/>
    </source>
</evidence>
<reference evidence="5" key="1">
    <citation type="submission" date="2017-02" db="UniProtKB">
        <authorList>
            <consortium name="WormBaseParasite"/>
        </authorList>
    </citation>
    <scope>IDENTIFICATION</scope>
</reference>
<dbReference type="InterPro" id="IPR027417">
    <property type="entry name" value="P-loop_NTPase"/>
</dbReference>
<proteinExistence type="predicted"/>
<evidence type="ECO:0000259" key="2">
    <source>
        <dbReference type="Pfam" id="PF00005"/>
    </source>
</evidence>
<dbReference type="GO" id="GO:0005524">
    <property type="term" value="F:ATP binding"/>
    <property type="evidence" value="ECO:0007669"/>
    <property type="project" value="InterPro"/>
</dbReference>
<evidence type="ECO:0000256" key="1">
    <source>
        <dbReference type="SAM" id="Phobius"/>
    </source>
</evidence>
<keyword evidence="1" id="KW-0472">Membrane</keyword>
<dbReference type="AlphaFoldDB" id="A0A0M3JQ66"/>
<protein>
    <submittedName>
        <fullName evidence="5">ABC transporter domain-containing protein</fullName>
    </submittedName>
</protein>
<evidence type="ECO:0000313" key="5">
    <source>
        <dbReference type="WBParaSite" id="ASIM_0000981701-mRNA-1"/>
    </source>
</evidence>
<dbReference type="InterPro" id="IPR003439">
    <property type="entry name" value="ABC_transporter-like_ATP-bd"/>
</dbReference>
<accession>A0A0M3JQ66</accession>
<dbReference type="GO" id="GO:0016887">
    <property type="term" value="F:ATP hydrolysis activity"/>
    <property type="evidence" value="ECO:0007669"/>
    <property type="project" value="InterPro"/>
</dbReference>
<name>A0A0M3JQ66_ANISI</name>
<sequence length="59" mass="6476">MSINGAGKTTTFDMLTGISIPDSGTAAIDGRSINQRQVRRYFYCYILIITVVSFVSLIV</sequence>
<dbReference type="WBParaSite" id="ASIM_0000981701-mRNA-1">
    <property type="protein sequence ID" value="ASIM_0000981701-mRNA-1"/>
    <property type="gene ID" value="ASIM_0000981701"/>
</dbReference>
<dbReference type="SUPFAM" id="SSF52540">
    <property type="entry name" value="P-loop containing nucleoside triphosphate hydrolases"/>
    <property type="match status" value="1"/>
</dbReference>